<feature type="transmembrane region" description="Helical" evidence="1">
    <location>
        <begin position="42"/>
        <end position="64"/>
    </location>
</feature>
<sequence length="71" mass="7905">MLYQDHGSYMLVLSDSLASRIYRLKDLLVNAKTMKMEKKDQVAAAAAAATFWIDFGDMVLGGILEVVVHDE</sequence>
<keyword evidence="1" id="KW-0812">Transmembrane</keyword>
<evidence type="ECO:0000313" key="3">
    <source>
        <dbReference type="Proteomes" id="UP000245207"/>
    </source>
</evidence>
<organism evidence="2 3">
    <name type="scientific">Artemisia annua</name>
    <name type="common">Sweet wormwood</name>
    <dbReference type="NCBI Taxonomy" id="35608"/>
    <lineage>
        <taxon>Eukaryota</taxon>
        <taxon>Viridiplantae</taxon>
        <taxon>Streptophyta</taxon>
        <taxon>Embryophyta</taxon>
        <taxon>Tracheophyta</taxon>
        <taxon>Spermatophyta</taxon>
        <taxon>Magnoliopsida</taxon>
        <taxon>eudicotyledons</taxon>
        <taxon>Gunneridae</taxon>
        <taxon>Pentapetalae</taxon>
        <taxon>asterids</taxon>
        <taxon>campanulids</taxon>
        <taxon>Asterales</taxon>
        <taxon>Asteraceae</taxon>
        <taxon>Asteroideae</taxon>
        <taxon>Anthemideae</taxon>
        <taxon>Artemisiinae</taxon>
        <taxon>Artemisia</taxon>
    </lineage>
</organism>
<proteinExistence type="predicted"/>
<accession>A0A2U1KPV8</accession>
<dbReference type="Proteomes" id="UP000245207">
    <property type="component" value="Unassembled WGS sequence"/>
</dbReference>
<comment type="caution">
    <text evidence="2">The sequence shown here is derived from an EMBL/GenBank/DDBJ whole genome shotgun (WGS) entry which is preliminary data.</text>
</comment>
<evidence type="ECO:0000313" key="2">
    <source>
        <dbReference type="EMBL" id="PWA38799.1"/>
    </source>
</evidence>
<protein>
    <submittedName>
        <fullName evidence="2">Uncharacterized protein</fullName>
    </submittedName>
</protein>
<keyword evidence="1" id="KW-1133">Transmembrane helix</keyword>
<dbReference type="EMBL" id="PKPP01015263">
    <property type="protein sequence ID" value="PWA38799.1"/>
    <property type="molecule type" value="Genomic_DNA"/>
</dbReference>
<keyword evidence="1" id="KW-0472">Membrane</keyword>
<reference evidence="2 3" key="1">
    <citation type="journal article" date="2018" name="Mol. Plant">
        <title>The genome of Artemisia annua provides insight into the evolution of Asteraceae family and artemisinin biosynthesis.</title>
        <authorList>
            <person name="Shen Q."/>
            <person name="Zhang L."/>
            <person name="Liao Z."/>
            <person name="Wang S."/>
            <person name="Yan T."/>
            <person name="Shi P."/>
            <person name="Liu M."/>
            <person name="Fu X."/>
            <person name="Pan Q."/>
            <person name="Wang Y."/>
            <person name="Lv Z."/>
            <person name="Lu X."/>
            <person name="Zhang F."/>
            <person name="Jiang W."/>
            <person name="Ma Y."/>
            <person name="Chen M."/>
            <person name="Hao X."/>
            <person name="Li L."/>
            <person name="Tang Y."/>
            <person name="Lv G."/>
            <person name="Zhou Y."/>
            <person name="Sun X."/>
            <person name="Brodelius P.E."/>
            <person name="Rose J.K.C."/>
            <person name="Tang K."/>
        </authorList>
    </citation>
    <scope>NUCLEOTIDE SEQUENCE [LARGE SCALE GENOMIC DNA]</scope>
    <source>
        <strain evidence="3">cv. Huhao1</strain>
        <tissue evidence="2">Leaf</tissue>
    </source>
</reference>
<dbReference type="AlphaFoldDB" id="A0A2U1KPV8"/>
<keyword evidence="3" id="KW-1185">Reference proteome</keyword>
<name>A0A2U1KPV8_ARTAN</name>
<evidence type="ECO:0000256" key="1">
    <source>
        <dbReference type="SAM" id="Phobius"/>
    </source>
</evidence>
<gene>
    <name evidence="2" type="ORF">CTI12_AA578120</name>
</gene>